<dbReference type="InterPro" id="IPR006660">
    <property type="entry name" value="Arsenate_reductase-like"/>
</dbReference>
<dbReference type="InterPro" id="IPR036249">
    <property type="entry name" value="Thioredoxin-like_sf"/>
</dbReference>
<comment type="caution">
    <text evidence="6">The sequence shown here is derived from an EMBL/GenBank/DDBJ whole genome shotgun (WGS) entry which is preliminary data.</text>
</comment>
<name>A0ABW7K2X2_9NOCA</name>
<dbReference type="Pfam" id="PF03960">
    <property type="entry name" value="ArsC"/>
    <property type="match status" value="1"/>
</dbReference>
<dbReference type="EMBL" id="JBIMSP010000067">
    <property type="protein sequence ID" value="MFH5245250.1"/>
    <property type="molecule type" value="Genomic_DNA"/>
</dbReference>
<dbReference type="PANTHER" id="PTHR30041:SF5">
    <property type="entry name" value="ARSENATE REDUCTASE-RELATED"/>
    <property type="match status" value="1"/>
</dbReference>
<evidence type="ECO:0000256" key="1">
    <source>
        <dbReference type="ARBA" id="ARBA00007198"/>
    </source>
</evidence>
<dbReference type="RefSeq" id="WP_395114591.1">
    <property type="nucleotide sequence ID" value="NZ_JBIMSN010000046.1"/>
</dbReference>
<dbReference type="Proteomes" id="UP001609219">
    <property type="component" value="Unassembled WGS sequence"/>
</dbReference>
<keyword evidence="10" id="KW-1185">Reference proteome</keyword>
<dbReference type="SUPFAM" id="SSF52833">
    <property type="entry name" value="Thioredoxin-like"/>
    <property type="match status" value="1"/>
</dbReference>
<dbReference type="GO" id="GO:0008794">
    <property type="term" value="F:arsenate reductase (glutaredoxin) activity"/>
    <property type="evidence" value="ECO:0007669"/>
    <property type="project" value="UniProtKB-EC"/>
</dbReference>
<evidence type="ECO:0000256" key="4">
    <source>
        <dbReference type="PROSITE-ProRule" id="PRU01282"/>
    </source>
</evidence>
<evidence type="ECO:0000256" key="3">
    <source>
        <dbReference type="ARBA" id="ARBA00038969"/>
    </source>
</evidence>
<protein>
    <recommendedName>
        <fullName evidence="3">arsenate reductase (glutathione/glutaredoxin)</fullName>
        <ecNumber evidence="3">1.20.4.1</ecNumber>
    </recommendedName>
</protein>
<evidence type="ECO:0000313" key="6">
    <source>
        <dbReference type="EMBL" id="MFH5229114.1"/>
    </source>
</evidence>
<organism evidence="6 10">
    <name type="scientific">Antrihabitans spumae</name>
    <dbReference type="NCBI Taxonomy" id="3373370"/>
    <lineage>
        <taxon>Bacteria</taxon>
        <taxon>Bacillati</taxon>
        <taxon>Actinomycetota</taxon>
        <taxon>Actinomycetes</taxon>
        <taxon>Mycobacteriales</taxon>
        <taxon>Nocardiaceae</taxon>
        <taxon>Antrihabitans</taxon>
    </lineage>
</organism>
<dbReference type="EC" id="1.20.4.1" evidence="3"/>
<dbReference type="Gene3D" id="3.40.30.10">
    <property type="entry name" value="Glutaredoxin"/>
    <property type="match status" value="1"/>
</dbReference>
<dbReference type="Proteomes" id="UP001609176">
    <property type="component" value="Unassembled WGS sequence"/>
</dbReference>
<dbReference type="NCBIfam" id="TIGR00014">
    <property type="entry name" value="arsC"/>
    <property type="match status" value="1"/>
</dbReference>
<gene>
    <name evidence="6" type="primary">arsC</name>
    <name evidence="7" type="ORF">ACHIPV_25725</name>
    <name evidence="5" type="ORF">ACHIPZ_12470</name>
    <name evidence="6" type="ORF">ACHIRB_11070</name>
</gene>
<evidence type="ECO:0000313" key="10">
    <source>
        <dbReference type="Proteomes" id="UP001609219"/>
    </source>
</evidence>
<dbReference type="Proteomes" id="UP001609175">
    <property type="component" value="Unassembled WGS sequence"/>
</dbReference>
<evidence type="ECO:0000313" key="5">
    <source>
        <dbReference type="EMBL" id="MFH5209001.1"/>
    </source>
</evidence>
<sequence length="115" mass="12749">MATTAIIYHNPRCSTSRTVLRILEEAGVETEVVKYLDTPPTRDGLRKLLDDAGLRPSQAIRKREAIYSELGLADADDTALIDAMVTHPILIERPIVVTNKGTRLARPAETVREIL</sequence>
<dbReference type="EMBL" id="JBIMSO010000049">
    <property type="protein sequence ID" value="MFH5209001.1"/>
    <property type="molecule type" value="Genomic_DNA"/>
</dbReference>
<reference evidence="8 9" key="1">
    <citation type="submission" date="2024-10" db="EMBL/GenBank/DDBJ databases">
        <authorList>
            <person name="Riesco R."/>
        </authorList>
    </citation>
    <scope>NUCLEOTIDE SEQUENCE [LARGE SCALE GENOMIC DNA]</scope>
    <source>
        <strain evidence="7 9">NCIMB 15448</strain>
        <strain evidence="5 8">NCIMB 15449</strain>
        <strain evidence="6 10">NCIMB 15450</strain>
    </source>
</reference>
<evidence type="ECO:0000313" key="9">
    <source>
        <dbReference type="Proteomes" id="UP001609176"/>
    </source>
</evidence>
<proteinExistence type="inferred from homology"/>
<dbReference type="PROSITE" id="PS51353">
    <property type="entry name" value="ARSC"/>
    <property type="match status" value="1"/>
</dbReference>
<accession>A0ABW7K2X2</accession>
<dbReference type="PANTHER" id="PTHR30041">
    <property type="entry name" value="ARSENATE REDUCTASE"/>
    <property type="match status" value="1"/>
</dbReference>
<dbReference type="EMBL" id="JBIMSN010000046">
    <property type="protein sequence ID" value="MFH5229114.1"/>
    <property type="molecule type" value="Genomic_DNA"/>
</dbReference>
<dbReference type="CDD" id="cd03034">
    <property type="entry name" value="ArsC_ArsC"/>
    <property type="match status" value="1"/>
</dbReference>
<keyword evidence="2 6" id="KW-0560">Oxidoreductase</keyword>
<evidence type="ECO:0000313" key="8">
    <source>
        <dbReference type="Proteomes" id="UP001609175"/>
    </source>
</evidence>
<dbReference type="InterPro" id="IPR006659">
    <property type="entry name" value="Arsenate_reductase"/>
</dbReference>
<evidence type="ECO:0000313" key="7">
    <source>
        <dbReference type="EMBL" id="MFH5245250.1"/>
    </source>
</evidence>
<evidence type="ECO:0000256" key="2">
    <source>
        <dbReference type="ARBA" id="ARBA00023002"/>
    </source>
</evidence>
<comment type="similarity">
    <text evidence="1 4">Belongs to the ArsC family.</text>
</comment>